<dbReference type="EMBL" id="PVHK01000123">
    <property type="protein sequence ID" value="PRH41065.1"/>
    <property type="molecule type" value="Genomic_DNA"/>
</dbReference>
<dbReference type="SUPFAM" id="SSF52266">
    <property type="entry name" value="SGNH hydrolase"/>
    <property type="match status" value="1"/>
</dbReference>
<dbReference type="AlphaFoldDB" id="A0AA44Y1S8"/>
<dbReference type="Pfam" id="PF13472">
    <property type="entry name" value="Lipase_GDSL_2"/>
    <property type="match status" value="1"/>
</dbReference>
<dbReference type="CDD" id="cd00229">
    <property type="entry name" value="SGNH_hydrolase"/>
    <property type="match status" value="1"/>
</dbReference>
<proteinExistence type="predicted"/>
<comment type="caution">
    <text evidence="2">The sequence shown here is derived from an EMBL/GenBank/DDBJ whole genome shotgun (WGS) entry which is preliminary data.</text>
</comment>
<dbReference type="Proteomes" id="UP000237632">
    <property type="component" value="Unassembled WGS sequence"/>
</dbReference>
<evidence type="ECO:0000313" key="3">
    <source>
        <dbReference type="Proteomes" id="UP000237632"/>
    </source>
</evidence>
<dbReference type="GO" id="GO:0016788">
    <property type="term" value="F:hydrolase activity, acting on ester bonds"/>
    <property type="evidence" value="ECO:0007669"/>
    <property type="project" value="UniProtKB-ARBA"/>
</dbReference>
<dbReference type="InterPro" id="IPR013830">
    <property type="entry name" value="SGNH_hydro"/>
</dbReference>
<dbReference type="Gene3D" id="3.40.50.1110">
    <property type="entry name" value="SGNH hydrolase"/>
    <property type="match status" value="1"/>
</dbReference>
<protein>
    <recommendedName>
        <fullName evidence="1">SGNH hydrolase-type esterase domain-containing protein</fullName>
    </recommendedName>
</protein>
<feature type="domain" description="SGNH hydrolase-type esterase" evidence="1">
    <location>
        <begin position="63"/>
        <end position="254"/>
    </location>
</feature>
<name>A0AA44Y1S8_BURVI</name>
<reference evidence="2 3" key="1">
    <citation type="submission" date="2018-03" db="EMBL/GenBank/DDBJ databases">
        <authorList>
            <person name="Nguyen K."/>
            <person name="Fouts D."/>
            <person name="Sutton G."/>
        </authorList>
    </citation>
    <scope>NUCLEOTIDE SEQUENCE [LARGE SCALE GENOMIC DNA]</scope>
    <source>
        <strain evidence="2 3">AU3578</strain>
    </source>
</reference>
<gene>
    <name evidence="2" type="ORF">C6T65_17395</name>
</gene>
<dbReference type="InterPro" id="IPR036514">
    <property type="entry name" value="SGNH_hydro_sf"/>
</dbReference>
<organism evidence="2 3">
    <name type="scientific">Burkholderia vietnamiensis</name>
    <dbReference type="NCBI Taxonomy" id="60552"/>
    <lineage>
        <taxon>Bacteria</taxon>
        <taxon>Pseudomonadati</taxon>
        <taxon>Pseudomonadota</taxon>
        <taxon>Betaproteobacteria</taxon>
        <taxon>Burkholderiales</taxon>
        <taxon>Burkholderiaceae</taxon>
        <taxon>Burkholderia</taxon>
        <taxon>Burkholderia cepacia complex</taxon>
    </lineage>
</organism>
<sequence>MGILDTPGVSLNTYKNNRADYINNPAINPLSRYIEPRHARLASLLNDDHISQSQSAIPAGIGLGNSIMQGTGASQYSNTWVWQLGAKLQTYYGSGVISNWAATNYGVGGARIDNVACYLADNGETVPIRPGRIFSLGQYFLIMSIRNSAGIVSLQDYGVMLRACIRQIKRHGLDAVMVSENPALTWAGSTYTVNDNSTNWTPWLQLAKRICAEEGATFVDVWGYMMMLETQTPGSIGQYLTSDGTHPNDSGHALIANLAFQALISPVAPNPAWMDRRADVTGKSYLVSRYNFSTSSAPLTAISGLATNATARQVSTNEAQTNVYQFANGGTGFPQCPIPCCGIILDMVNIPGSTSQINVLYNGVSRGTFGPASGPNVLEWSDHFFWLPGSSFVGDVISGATLTATGVINLAGVVFIGRDVFDCQPVPSNPTPGANWTAGTMQPGAPLSSTSPAIQDATVGDAISINWFGTSLAVQYAKGTTFGMFNYSTDGGAASSNVDCYLNAAETSAFLQVAKGLTEGWHTTVFTIATKNASSSANTVKFCNFSSYCVAPMARTKYISMNAGESRTIKGSYLRAVIEQVFSGSPNVYQFVPSQPSATLTLGGTGSALIRLER</sequence>
<accession>A0AA44Y1S8</accession>
<dbReference type="RefSeq" id="WP_105856704.1">
    <property type="nucleotide sequence ID" value="NZ_PVHK01000123.1"/>
</dbReference>
<evidence type="ECO:0000259" key="1">
    <source>
        <dbReference type="Pfam" id="PF13472"/>
    </source>
</evidence>
<evidence type="ECO:0000313" key="2">
    <source>
        <dbReference type="EMBL" id="PRH41065.1"/>
    </source>
</evidence>
<dbReference type="Gene3D" id="2.60.120.260">
    <property type="entry name" value="Galactose-binding domain-like"/>
    <property type="match status" value="1"/>
</dbReference>